<protein>
    <submittedName>
        <fullName evidence="1">Uncharacterized protein</fullName>
    </submittedName>
</protein>
<keyword evidence="2" id="KW-1185">Reference proteome</keyword>
<reference evidence="1 2" key="2">
    <citation type="submission" date="2008-10" db="EMBL/GenBank/DDBJ databases">
        <authorList>
            <person name="Fulton L."/>
            <person name="Clifton S."/>
            <person name="Fulton B."/>
            <person name="Xu J."/>
            <person name="Minx P."/>
            <person name="Pepin K.H."/>
            <person name="Johnson M."/>
            <person name="Thiruvilangam P."/>
            <person name="Bhonagiri V."/>
            <person name="Nash W.E."/>
            <person name="Mardis E.R."/>
            <person name="Wilson R.K."/>
        </authorList>
    </citation>
    <scope>NUCLEOTIDE SEQUENCE [LARGE SCALE GENOMIC DNA]</scope>
    <source>
        <strain evidence="1 2">DSM 13279</strain>
    </source>
</reference>
<dbReference type="Proteomes" id="UP000003560">
    <property type="component" value="Unassembled WGS sequence"/>
</dbReference>
<reference evidence="1 2" key="1">
    <citation type="submission" date="2008-10" db="EMBL/GenBank/DDBJ databases">
        <title>Draft genome sequence of Collinsella stercoris (DSM 13279).</title>
        <authorList>
            <person name="Sudarsanam P."/>
            <person name="Ley R."/>
            <person name="Guruge J."/>
            <person name="Turnbaugh P.J."/>
            <person name="Mahowald M."/>
            <person name="Liep D."/>
            <person name="Gordon J."/>
        </authorList>
    </citation>
    <scope>NUCLEOTIDE SEQUENCE [LARGE SCALE GENOMIC DNA]</scope>
    <source>
        <strain evidence="1 2">DSM 13279</strain>
    </source>
</reference>
<evidence type="ECO:0000313" key="1">
    <source>
        <dbReference type="EMBL" id="EEA91770.1"/>
    </source>
</evidence>
<comment type="caution">
    <text evidence="1">The sequence shown here is derived from an EMBL/GenBank/DDBJ whole genome shotgun (WGS) entry which is preliminary data.</text>
</comment>
<evidence type="ECO:0000313" key="2">
    <source>
        <dbReference type="Proteomes" id="UP000003560"/>
    </source>
</evidence>
<dbReference type="EMBL" id="ABXJ01000002">
    <property type="protein sequence ID" value="EEA91770.1"/>
    <property type="molecule type" value="Genomic_DNA"/>
</dbReference>
<proteinExistence type="predicted"/>
<gene>
    <name evidence="1" type="ORF">COLSTE_00013</name>
</gene>
<sequence>METDWFPFTADGSLWKRTVPSLGRMGPSSRWPGLLFGAA</sequence>
<dbReference type="AlphaFoldDB" id="B6G7H4"/>
<dbReference type="HOGENOM" id="CLU_3307994_0_0_11"/>
<organism evidence="1 2">
    <name type="scientific">Collinsella stercoris DSM 13279</name>
    <dbReference type="NCBI Taxonomy" id="445975"/>
    <lineage>
        <taxon>Bacteria</taxon>
        <taxon>Bacillati</taxon>
        <taxon>Actinomycetota</taxon>
        <taxon>Coriobacteriia</taxon>
        <taxon>Coriobacteriales</taxon>
        <taxon>Coriobacteriaceae</taxon>
        <taxon>Collinsella</taxon>
    </lineage>
</organism>
<name>B6G7H4_9ACTN</name>
<accession>B6G7H4</accession>